<sequence length="26" mass="2893">MKGIILAGGRATRLRPLTWVISKQLL</sequence>
<proteinExistence type="predicted"/>
<accession>A0A0G1P7P7</accession>
<protein>
    <recommendedName>
        <fullName evidence="1">Nucleotidyl transferase domain-containing protein</fullName>
    </recommendedName>
</protein>
<feature type="non-terminal residue" evidence="2">
    <location>
        <position position="26"/>
    </location>
</feature>
<evidence type="ECO:0000313" key="3">
    <source>
        <dbReference type="Proteomes" id="UP000034510"/>
    </source>
</evidence>
<comment type="caution">
    <text evidence="2">The sequence shown here is derived from an EMBL/GenBank/DDBJ whole genome shotgun (WGS) entry which is preliminary data.</text>
</comment>
<dbReference type="Gene3D" id="3.90.550.10">
    <property type="entry name" value="Spore Coat Polysaccharide Biosynthesis Protein SpsA, Chain A"/>
    <property type="match status" value="1"/>
</dbReference>
<evidence type="ECO:0000313" key="2">
    <source>
        <dbReference type="EMBL" id="KKU28776.1"/>
    </source>
</evidence>
<dbReference type="InterPro" id="IPR005835">
    <property type="entry name" value="NTP_transferase_dom"/>
</dbReference>
<dbReference type="EMBL" id="LCMC01000027">
    <property type="protein sequence ID" value="KKU28776.1"/>
    <property type="molecule type" value="Genomic_DNA"/>
</dbReference>
<dbReference type="Pfam" id="PF00483">
    <property type="entry name" value="NTP_transferase"/>
    <property type="match status" value="1"/>
</dbReference>
<feature type="domain" description="Nucleotidyl transferase" evidence="1">
    <location>
        <begin position="2"/>
        <end position="26"/>
    </location>
</feature>
<reference evidence="2 3" key="1">
    <citation type="journal article" date="2015" name="Nature">
        <title>rRNA introns, odd ribosomes, and small enigmatic genomes across a large radiation of phyla.</title>
        <authorList>
            <person name="Brown C.T."/>
            <person name="Hug L.A."/>
            <person name="Thomas B.C."/>
            <person name="Sharon I."/>
            <person name="Castelle C.J."/>
            <person name="Singh A."/>
            <person name="Wilkins M.J."/>
            <person name="Williams K.H."/>
            <person name="Banfield J.F."/>
        </authorList>
    </citation>
    <scope>NUCLEOTIDE SEQUENCE [LARGE SCALE GENOMIC DNA]</scope>
</reference>
<dbReference type="InterPro" id="IPR029044">
    <property type="entry name" value="Nucleotide-diphossugar_trans"/>
</dbReference>
<dbReference type="SUPFAM" id="SSF53448">
    <property type="entry name" value="Nucleotide-diphospho-sugar transferases"/>
    <property type="match status" value="1"/>
</dbReference>
<dbReference type="AlphaFoldDB" id="A0A0G1P7P7"/>
<gene>
    <name evidence="2" type="ORF">UX41_C0027G0007</name>
</gene>
<evidence type="ECO:0000259" key="1">
    <source>
        <dbReference type="Pfam" id="PF00483"/>
    </source>
</evidence>
<organism evidence="2 3">
    <name type="scientific">Candidatus Collierbacteria bacterium GW2011_GWE1_46_18</name>
    <dbReference type="NCBI Taxonomy" id="1618399"/>
    <lineage>
        <taxon>Bacteria</taxon>
        <taxon>Candidatus Collieribacteriota</taxon>
    </lineage>
</organism>
<dbReference type="Proteomes" id="UP000034510">
    <property type="component" value="Unassembled WGS sequence"/>
</dbReference>
<name>A0A0G1P7P7_9BACT</name>